<gene>
    <name evidence="2" type="ORF">SIID45300_02673</name>
</gene>
<evidence type="ECO:0000313" key="2">
    <source>
        <dbReference type="EMBL" id="GAB0058325.1"/>
    </source>
</evidence>
<keyword evidence="1" id="KW-1133">Transmembrane helix</keyword>
<evidence type="ECO:0000256" key="1">
    <source>
        <dbReference type="SAM" id="Phobius"/>
    </source>
</evidence>
<evidence type="ECO:0000313" key="3">
    <source>
        <dbReference type="Proteomes" id="UP001628193"/>
    </source>
</evidence>
<dbReference type="RefSeq" id="WP_420906000.1">
    <property type="nucleotide sequence ID" value="NZ_BAAFGK010000004.1"/>
</dbReference>
<keyword evidence="3" id="KW-1185">Reference proteome</keyword>
<dbReference type="EMBL" id="BAAFGK010000004">
    <property type="protein sequence ID" value="GAB0058325.1"/>
    <property type="molecule type" value="Genomic_DNA"/>
</dbReference>
<proteinExistence type="predicted"/>
<organism evidence="2 3">
    <name type="scientific">Candidatus Magnetaquiglobus chichijimensis</name>
    <dbReference type="NCBI Taxonomy" id="3141448"/>
    <lineage>
        <taxon>Bacteria</taxon>
        <taxon>Pseudomonadati</taxon>
        <taxon>Pseudomonadota</taxon>
        <taxon>Magnetococcia</taxon>
        <taxon>Magnetococcales</taxon>
        <taxon>Candidatus Magnetaquicoccaceae</taxon>
        <taxon>Candidatus Magnetaquiglobus</taxon>
    </lineage>
</organism>
<comment type="caution">
    <text evidence="2">The sequence shown here is derived from an EMBL/GenBank/DDBJ whole genome shotgun (WGS) entry which is preliminary data.</text>
</comment>
<sequence length="68" mass="7887">MEDKFRQCKNRHALAEIRARLDDTSASWILAIFLVKNLTLPVRFFFARNGPLAFSNREQRFHFGGCTG</sequence>
<feature type="transmembrane region" description="Helical" evidence="1">
    <location>
        <begin position="26"/>
        <end position="46"/>
    </location>
</feature>
<keyword evidence="1" id="KW-0472">Membrane</keyword>
<evidence type="ECO:0008006" key="4">
    <source>
        <dbReference type="Google" id="ProtNLM"/>
    </source>
</evidence>
<name>A0ABQ0CCA8_9PROT</name>
<reference evidence="2 3" key="1">
    <citation type="submission" date="2024-09" db="EMBL/GenBank/DDBJ databases">
        <title>Draft genome sequence of Candidatus Magnetaquicoccaceae bacterium FCR-1.</title>
        <authorList>
            <person name="Shimoshige H."/>
            <person name="Shimamura S."/>
            <person name="Taoka A."/>
            <person name="Kobayashi H."/>
            <person name="Maekawa T."/>
        </authorList>
    </citation>
    <scope>NUCLEOTIDE SEQUENCE [LARGE SCALE GENOMIC DNA]</scope>
    <source>
        <strain evidence="2 3">FCR-1</strain>
    </source>
</reference>
<accession>A0ABQ0CCA8</accession>
<keyword evidence="1" id="KW-0812">Transmembrane</keyword>
<protein>
    <recommendedName>
        <fullName evidence="4">Transposase</fullName>
    </recommendedName>
</protein>
<dbReference type="Proteomes" id="UP001628193">
    <property type="component" value="Unassembled WGS sequence"/>
</dbReference>